<proteinExistence type="inferred from homology"/>
<dbReference type="EMBL" id="BQXU01000050">
    <property type="protein sequence ID" value="GKT51580.1"/>
    <property type="molecule type" value="Genomic_DNA"/>
</dbReference>
<keyword evidence="2" id="KW-0436">Ligase</keyword>
<feature type="region of interest" description="Disordered" evidence="7">
    <location>
        <begin position="644"/>
        <end position="685"/>
    </location>
</feature>
<dbReference type="InterPro" id="IPR014729">
    <property type="entry name" value="Rossmann-like_a/b/a_fold"/>
</dbReference>
<evidence type="ECO:0000256" key="3">
    <source>
        <dbReference type="ARBA" id="ARBA00022694"/>
    </source>
</evidence>
<dbReference type="SUPFAM" id="SSF52402">
    <property type="entry name" value="Adenine nucleotide alpha hydrolases-like"/>
    <property type="match status" value="1"/>
</dbReference>
<evidence type="ECO:0000259" key="8">
    <source>
        <dbReference type="Pfam" id="PF01171"/>
    </source>
</evidence>
<keyword evidence="5" id="KW-0067">ATP-binding</keyword>
<evidence type="ECO:0000256" key="4">
    <source>
        <dbReference type="ARBA" id="ARBA00022741"/>
    </source>
</evidence>
<comment type="catalytic activity">
    <reaction evidence="6">
        <text>cytidine(34) in tRNA(Ile2) + L-lysine + ATP = lysidine(34) in tRNA(Ile2) + AMP + diphosphate + H(+)</text>
        <dbReference type="Rhea" id="RHEA:43744"/>
        <dbReference type="Rhea" id="RHEA-COMP:10625"/>
        <dbReference type="Rhea" id="RHEA-COMP:10670"/>
        <dbReference type="ChEBI" id="CHEBI:15378"/>
        <dbReference type="ChEBI" id="CHEBI:30616"/>
        <dbReference type="ChEBI" id="CHEBI:32551"/>
        <dbReference type="ChEBI" id="CHEBI:33019"/>
        <dbReference type="ChEBI" id="CHEBI:82748"/>
        <dbReference type="ChEBI" id="CHEBI:83665"/>
        <dbReference type="ChEBI" id="CHEBI:456215"/>
        <dbReference type="EC" id="6.3.4.19"/>
    </reaction>
</comment>
<dbReference type="GO" id="GO:0005524">
    <property type="term" value="F:ATP binding"/>
    <property type="evidence" value="ECO:0007669"/>
    <property type="project" value="UniProtKB-KW"/>
</dbReference>
<keyword evidence="10" id="KW-1185">Reference proteome</keyword>
<gene>
    <name evidence="9" type="ORF">ColSpa_11761</name>
</gene>
<evidence type="ECO:0000256" key="7">
    <source>
        <dbReference type="SAM" id="MobiDB-lite"/>
    </source>
</evidence>
<evidence type="ECO:0000313" key="9">
    <source>
        <dbReference type="EMBL" id="GKT51580.1"/>
    </source>
</evidence>
<evidence type="ECO:0000256" key="6">
    <source>
        <dbReference type="ARBA" id="ARBA00048539"/>
    </source>
</evidence>
<dbReference type="HAMAP" id="MF_01161">
    <property type="entry name" value="tRNA_Ile_lys_synt"/>
    <property type="match status" value="1"/>
</dbReference>
<evidence type="ECO:0000256" key="1">
    <source>
        <dbReference type="ARBA" id="ARBA00013267"/>
    </source>
</evidence>
<dbReference type="InterPro" id="IPR012094">
    <property type="entry name" value="tRNA_Ile_lys_synt"/>
</dbReference>
<dbReference type="RefSeq" id="XP_049133930.1">
    <property type="nucleotide sequence ID" value="XM_049277973.1"/>
</dbReference>
<dbReference type="GO" id="GO:0008033">
    <property type="term" value="P:tRNA processing"/>
    <property type="evidence" value="ECO:0007669"/>
    <property type="project" value="UniProtKB-KW"/>
</dbReference>
<comment type="caution">
    <text evidence="9">The sequence shown here is derived from an EMBL/GenBank/DDBJ whole genome shotgun (WGS) entry which is preliminary data.</text>
</comment>
<evidence type="ECO:0000313" key="10">
    <source>
        <dbReference type="Proteomes" id="UP001055115"/>
    </source>
</evidence>
<feature type="domain" description="tRNA(Ile)-lysidine/2-thiocytidine synthase N-terminal" evidence="8">
    <location>
        <begin position="66"/>
        <end position="216"/>
    </location>
</feature>
<dbReference type="GO" id="GO:0032267">
    <property type="term" value="F:tRNA(Ile)-lysidine synthase activity"/>
    <property type="evidence" value="ECO:0007669"/>
    <property type="project" value="UniProtKB-EC"/>
</dbReference>
<feature type="region of interest" description="Disordered" evidence="7">
    <location>
        <begin position="554"/>
        <end position="574"/>
    </location>
</feature>
<reference evidence="9 10" key="1">
    <citation type="submission" date="2022-03" db="EMBL/GenBank/DDBJ databases">
        <title>Genome data of Colletotrichum spp.</title>
        <authorList>
            <person name="Utami Y.D."/>
            <person name="Hiruma K."/>
        </authorList>
    </citation>
    <scope>NUCLEOTIDE SEQUENCE [LARGE SCALE GENOMIC DNA]</scope>
    <source>
        <strain evidence="9 10">MAFF 239500</strain>
    </source>
</reference>
<dbReference type="Pfam" id="PF01171">
    <property type="entry name" value="ATP_bind_3"/>
    <property type="match status" value="2"/>
</dbReference>
<dbReference type="PANTHER" id="PTHR43033:SF1">
    <property type="entry name" value="TRNA(ILE)-LYSIDINE SYNTHASE-RELATED"/>
    <property type="match status" value="1"/>
</dbReference>
<accession>A0AA37PGE8</accession>
<keyword evidence="4" id="KW-0547">Nucleotide-binding</keyword>
<protein>
    <recommendedName>
        <fullName evidence="1">tRNA(Ile)-lysidine synthetase</fullName>
        <ecNumber evidence="1">6.3.4.19</ecNumber>
    </recommendedName>
</protein>
<dbReference type="InterPro" id="IPR011063">
    <property type="entry name" value="TilS/TtcA_N"/>
</dbReference>
<dbReference type="AlphaFoldDB" id="A0AA37PGE8"/>
<name>A0AA37PGE8_9PEZI</name>
<feature type="domain" description="tRNA(Ile)-lysidine/2-thiocytidine synthase N-terminal" evidence="8">
    <location>
        <begin position="316"/>
        <end position="370"/>
    </location>
</feature>
<dbReference type="Gene3D" id="3.40.50.620">
    <property type="entry name" value="HUPs"/>
    <property type="match status" value="2"/>
</dbReference>
<sequence>MGLTNPPLATATAAAAAAAARTAAATTHQFLHPVPKPIGFLEFFDAVRAATPPRFPHARMLQPRRIGLAISGGVDSMALAFLFNQLRETNPLMRIVDNPLTKISAVVIDHGLREGSGEEALAVVKELKNLRHVKPQMDRVNWKAEGIEGDPAAMPNVESIARRARYRRLGLLCHRMHIESLFLAHHQDDQYETVLMRLLAGHGSRGLRGISKAANIPECYDMHGVYESGHVDDQLMRMPHISFRLPRRAWKSMRREMWSELDLDLYGAELRAGLQVGWHESPYVGDDEGSDALFYAASSASAKTRAAAAAAAARNMPQIRVEDAGIMIYRPLLEFSKDRLVATCEANNIRWFEDATNKDRTLTMRNAVRHMVREHALPEALRKENILRLAARCDARVKGQEWEAERWIRRGVRAKFEPNVGTLVVRLPEMGVPGQTRRKRRSAYDDARRELRLVHRRLIAALIVRKLVSFVSPDRNPPQLSSLQPVVGRLFPALAEPSDNSNTSNSPKAFNQASVLFLPIGPNKWYLVHEPYPSLHPLPEFTFTTTTNLTQRRYPTFPPTKWQSVNKNDDSGTGERVVVGKERLVQLHRQPLPLPVSQSRRWYSWRQFQLWDGRFWVRVRGRVKAVFRVAPFAPVHGKAFREALGGGEAPAAPPATPTPPEESGNSGSVRIGVTGGASSAKTTAADDGRARLEGILKRFAPGKVRYTLPALYAVNRDEETGEEVLRMLALPTLGICLPGLERWVQYEFRYRKVDMDLLDSTVGSDVAARGKDERAPRAADGGAAVQRNKVLQEGIAEQRVRRRISGIRRERIRGGRRGGRGKRVVV</sequence>
<dbReference type="GeneID" id="73332563"/>
<organism evidence="9 10">
    <name type="scientific">Colletotrichum spaethianum</name>
    <dbReference type="NCBI Taxonomy" id="700344"/>
    <lineage>
        <taxon>Eukaryota</taxon>
        <taxon>Fungi</taxon>
        <taxon>Dikarya</taxon>
        <taxon>Ascomycota</taxon>
        <taxon>Pezizomycotina</taxon>
        <taxon>Sordariomycetes</taxon>
        <taxon>Hypocreomycetidae</taxon>
        <taxon>Glomerellales</taxon>
        <taxon>Glomerellaceae</taxon>
        <taxon>Colletotrichum</taxon>
        <taxon>Colletotrichum spaethianum species complex</taxon>
    </lineage>
</organism>
<dbReference type="InterPro" id="IPR012795">
    <property type="entry name" value="tRNA_Ile_lys_synt_N"/>
</dbReference>
<dbReference type="CDD" id="cd01992">
    <property type="entry name" value="TilS_N"/>
    <property type="match status" value="1"/>
</dbReference>
<keyword evidence="3" id="KW-0819">tRNA processing</keyword>
<dbReference type="Proteomes" id="UP001055115">
    <property type="component" value="Unassembled WGS sequence"/>
</dbReference>
<feature type="compositionally biased region" description="Pro residues" evidence="7">
    <location>
        <begin position="651"/>
        <end position="660"/>
    </location>
</feature>
<evidence type="ECO:0000256" key="2">
    <source>
        <dbReference type="ARBA" id="ARBA00022598"/>
    </source>
</evidence>
<evidence type="ECO:0000256" key="5">
    <source>
        <dbReference type="ARBA" id="ARBA00022840"/>
    </source>
</evidence>
<dbReference type="PANTHER" id="PTHR43033">
    <property type="entry name" value="TRNA(ILE)-LYSIDINE SYNTHASE-RELATED"/>
    <property type="match status" value="1"/>
</dbReference>
<dbReference type="EC" id="6.3.4.19" evidence="1"/>